<dbReference type="EMBL" id="JH795863">
    <property type="protein sequence ID" value="EJU01864.1"/>
    <property type="molecule type" value="Genomic_DNA"/>
</dbReference>
<dbReference type="PANTHER" id="PTHR12069">
    <property type="entry name" value="DNA-DIRECTED RNA POLYMERASES III 80 KDA POLYPEPTIDE RNA POLYMERASE III SUBUNIT 5"/>
    <property type="match status" value="1"/>
</dbReference>
<dbReference type="HOGENOM" id="CLU_055683_1_0_1"/>
<dbReference type="AlphaFoldDB" id="M5FZC2"/>
<feature type="region of interest" description="Disordered" evidence="1">
    <location>
        <begin position="90"/>
        <end position="124"/>
    </location>
</feature>
<feature type="region of interest" description="Disordered" evidence="1">
    <location>
        <begin position="186"/>
        <end position="233"/>
    </location>
</feature>
<dbReference type="RefSeq" id="XP_040628761.1">
    <property type="nucleotide sequence ID" value="XM_040768507.1"/>
</dbReference>
<dbReference type="OrthoDB" id="340681at2759"/>
<dbReference type="GeneID" id="63683569"/>
<feature type="compositionally biased region" description="Basic and acidic residues" evidence="1">
    <location>
        <begin position="90"/>
        <end position="102"/>
    </location>
</feature>
<dbReference type="PANTHER" id="PTHR12069:SF0">
    <property type="entry name" value="DNA-DIRECTED RNA POLYMERASE III SUBUNIT RPC5"/>
    <property type="match status" value="1"/>
</dbReference>
<dbReference type="Proteomes" id="UP000030653">
    <property type="component" value="Unassembled WGS sequence"/>
</dbReference>
<dbReference type="InterPro" id="IPR006886">
    <property type="entry name" value="RNA_pol_III_Rpc5"/>
</dbReference>
<dbReference type="STRING" id="1858805.M5FZC2"/>
<accession>M5FZC2</accession>
<evidence type="ECO:0000313" key="2">
    <source>
        <dbReference type="EMBL" id="EJU01864.1"/>
    </source>
</evidence>
<organism evidence="2 3">
    <name type="scientific">Dacryopinax primogenitus (strain DJM 731)</name>
    <name type="common">Brown rot fungus</name>
    <dbReference type="NCBI Taxonomy" id="1858805"/>
    <lineage>
        <taxon>Eukaryota</taxon>
        <taxon>Fungi</taxon>
        <taxon>Dikarya</taxon>
        <taxon>Basidiomycota</taxon>
        <taxon>Agaricomycotina</taxon>
        <taxon>Dacrymycetes</taxon>
        <taxon>Dacrymycetales</taxon>
        <taxon>Dacrymycetaceae</taxon>
        <taxon>Dacryopinax</taxon>
    </lineage>
</organism>
<dbReference type="Pfam" id="PF04801">
    <property type="entry name" value="RPC5"/>
    <property type="match status" value="1"/>
</dbReference>
<name>M5FZC2_DACPD</name>
<dbReference type="OMA" id="VFQYPIY"/>
<gene>
    <name evidence="2" type="ORF">DACRYDRAFT_107599</name>
</gene>
<feature type="compositionally biased region" description="Basic and acidic residues" evidence="1">
    <location>
        <begin position="201"/>
        <end position="214"/>
    </location>
</feature>
<evidence type="ECO:0008006" key="4">
    <source>
        <dbReference type="Google" id="ProtNLM"/>
    </source>
</evidence>
<sequence length="302" mass="33681">MSSDILMADAGPSQPQDVHMIDPDAPIATIPIHLSNRLAPNLSIHQFPLLTQLRVPASAEAAGRKIKARHKPKSGIVEVRLPLDTREEVYNEERGNELGLGREEEEAESSASGIRRKKKSRSDEEIHKRLDEVRLVSQSVKGAKPRTTNMVGVLRDNTLYLHPLEHTYQLRPSLDYLDVLAARDKESRKKDYDDDDEEEGKDGGGRGKPRDVREVIGTVKAPGSDKDGLGGTSGVRKEMLMLMRDEKEEKWHDLEWNDSNTERANEIYETLFPNTQHVLKSASKLGDVLTSIHGLSEPSAAS</sequence>
<dbReference type="GO" id="GO:0005666">
    <property type="term" value="C:RNA polymerase III complex"/>
    <property type="evidence" value="ECO:0007669"/>
    <property type="project" value="TreeGrafter"/>
</dbReference>
<evidence type="ECO:0000313" key="3">
    <source>
        <dbReference type="Proteomes" id="UP000030653"/>
    </source>
</evidence>
<protein>
    <recommendedName>
        <fullName evidence="4">DNA-directed RNA polymerase III subunit RPC5</fullName>
    </recommendedName>
</protein>
<keyword evidence="3" id="KW-1185">Reference proteome</keyword>
<proteinExistence type="predicted"/>
<dbReference type="GO" id="GO:0042797">
    <property type="term" value="P:tRNA transcription by RNA polymerase III"/>
    <property type="evidence" value="ECO:0007669"/>
    <property type="project" value="TreeGrafter"/>
</dbReference>
<reference evidence="2 3" key="1">
    <citation type="journal article" date="2012" name="Science">
        <title>The Paleozoic origin of enzymatic lignin decomposition reconstructed from 31 fungal genomes.</title>
        <authorList>
            <person name="Floudas D."/>
            <person name="Binder M."/>
            <person name="Riley R."/>
            <person name="Barry K."/>
            <person name="Blanchette R.A."/>
            <person name="Henrissat B."/>
            <person name="Martinez A.T."/>
            <person name="Otillar R."/>
            <person name="Spatafora J.W."/>
            <person name="Yadav J.S."/>
            <person name="Aerts A."/>
            <person name="Benoit I."/>
            <person name="Boyd A."/>
            <person name="Carlson A."/>
            <person name="Copeland A."/>
            <person name="Coutinho P.M."/>
            <person name="de Vries R.P."/>
            <person name="Ferreira P."/>
            <person name="Findley K."/>
            <person name="Foster B."/>
            <person name="Gaskell J."/>
            <person name="Glotzer D."/>
            <person name="Gorecki P."/>
            <person name="Heitman J."/>
            <person name="Hesse C."/>
            <person name="Hori C."/>
            <person name="Igarashi K."/>
            <person name="Jurgens J.A."/>
            <person name="Kallen N."/>
            <person name="Kersten P."/>
            <person name="Kohler A."/>
            <person name="Kuees U."/>
            <person name="Kumar T.K.A."/>
            <person name="Kuo A."/>
            <person name="LaButti K."/>
            <person name="Larrondo L.F."/>
            <person name="Lindquist E."/>
            <person name="Ling A."/>
            <person name="Lombard V."/>
            <person name="Lucas S."/>
            <person name="Lundell T."/>
            <person name="Martin R."/>
            <person name="McLaughlin D.J."/>
            <person name="Morgenstern I."/>
            <person name="Morin E."/>
            <person name="Murat C."/>
            <person name="Nagy L.G."/>
            <person name="Nolan M."/>
            <person name="Ohm R.A."/>
            <person name="Patyshakuliyeva A."/>
            <person name="Rokas A."/>
            <person name="Ruiz-Duenas F.J."/>
            <person name="Sabat G."/>
            <person name="Salamov A."/>
            <person name="Samejima M."/>
            <person name="Schmutz J."/>
            <person name="Slot J.C."/>
            <person name="St John F."/>
            <person name="Stenlid J."/>
            <person name="Sun H."/>
            <person name="Sun S."/>
            <person name="Syed K."/>
            <person name="Tsang A."/>
            <person name="Wiebenga A."/>
            <person name="Young D."/>
            <person name="Pisabarro A."/>
            <person name="Eastwood D.C."/>
            <person name="Martin F."/>
            <person name="Cullen D."/>
            <person name="Grigoriev I.V."/>
            <person name="Hibbett D.S."/>
        </authorList>
    </citation>
    <scope>NUCLEOTIDE SEQUENCE [LARGE SCALE GENOMIC DNA]</scope>
    <source>
        <strain evidence="2 3">DJM-731 SS1</strain>
    </source>
</reference>
<evidence type="ECO:0000256" key="1">
    <source>
        <dbReference type="SAM" id="MobiDB-lite"/>
    </source>
</evidence>